<reference evidence="9" key="1">
    <citation type="submission" date="2016-10" db="EMBL/GenBank/DDBJ databases">
        <authorList>
            <person name="Varghese N."/>
            <person name="Submissions S."/>
        </authorList>
    </citation>
    <scope>NUCLEOTIDE SEQUENCE [LARGE SCALE GENOMIC DNA]</scope>
    <source>
        <strain evidence="9">DSM 17934</strain>
    </source>
</reference>
<dbReference type="GO" id="GO:0005886">
    <property type="term" value="C:plasma membrane"/>
    <property type="evidence" value="ECO:0007669"/>
    <property type="project" value="UniProtKB-SubCell"/>
</dbReference>
<dbReference type="RefSeq" id="WP_245748231.1">
    <property type="nucleotide sequence ID" value="NZ_CBCSJU010000005.1"/>
</dbReference>
<gene>
    <name evidence="7" type="primary">mltG</name>
    <name evidence="8" type="ORF">SAMN05660918_1010</name>
</gene>
<keyword evidence="9" id="KW-1185">Reference proteome</keyword>
<dbReference type="PANTHER" id="PTHR30518:SF2">
    <property type="entry name" value="ENDOLYTIC MUREIN TRANSGLYCOSYLASE"/>
    <property type="match status" value="1"/>
</dbReference>
<evidence type="ECO:0000256" key="7">
    <source>
        <dbReference type="HAMAP-Rule" id="MF_02065"/>
    </source>
</evidence>
<name>A0A1H6RWQ9_9FLAO</name>
<evidence type="ECO:0000256" key="6">
    <source>
        <dbReference type="ARBA" id="ARBA00023316"/>
    </source>
</evidence>
<dbReference type="CDD" id="cd08010">
    <property type="entry name" value="MltG_like"/>
    <property type="match status" value="1"/>
</dbReference>
<dbReference type="Proteomes" id="UP000199702">
    <property type="component" value="Unassembled WGS sequence"/>
</dbReference>
<dbReference type="HAMAP" id="MF_02065">
    <property type="entry name" value="MltG"/>
    <property type="match status" value="1"/>
</dbReference>
<evidence type="ECO:0000256" key="2">
    <source>
        <dbReference type="ARBA" id="ARBA00022692"/>
    </source>
</evidence>
<organism evidence="8 9">
    <name type="scientific">Flavobacterium terrigena</name>
    <dbReference type="NCBI Taxonomy" id="402734"/>
    <lineage>
        <taxon>Bacteria</taxon>
        <taxon>Pseudomonadati</taxon>
        <taxon>Bacteroidota</taxon>
        <taxon>Flavobacteriia</taxon>
        <taxon>Flavobacteriales</taxon>
        <taxon>Flavobacteriaceae</taxon>
        <taxon>Flavobacterium</taxon>
    </lineage>
</organism>
<dbReference type="Gene3D" id="3.30.160.60">
    <property type="entry name" value="Classic Zinc Finger"/>
    <property type="match status" value="1"/>
</dbReference>
<dbReference type="AlphaFoldDB" id="A0A1H6RWQ9"/>
<dbReference type="EC" id="4.2.2.29" evidence="7"/>
<keyword evidence="6 7" id="KW-0961">Cell wall biogenesis/degradation</keyword>
<keyword evidence="4 7" id="KW-0472">Membrane</keyword>
<dbReference type="GO" id="GO:0009252">
    <property type="term" value="P:peptidoglycan biosynthetic process"/>
    <property type="evidence" value="ECO:0007669"/>
    <property type="project" value="UniProtKB-UniRule"/>
</dbReference>
<feature type="site" description="Important for catalytic activity" evidence="7">
    <location>
        <position position="215"/>
    </location>
</feature>
<dbReference type="STRING" id="402734.SAMN05660918_1010"/>
<dbReference type="GO" id="GO:0071555">
    <property type="term" value="P:cell wall organization"/>
    <property type="evidence" value="ECO:0007669"/>
    <property type="project" value="UniProtKB-KW"/>
</dbReference>
<dbReference type="Pfam" id="PF02618">
    <property type="entry name" value="YceG"/>
    <property type="match status" value="1"/>
</dbReference>
<evidence type="ECO:0000256" key="5">
    <source>
        <dbReference type="ARBA" id="ARBA00023239"/>
    </source>
</evidence>
<sequence>MGAKKLFGRIIVIGAIFIMICGGYVIYKAFTGNTKFEEEEVFVYVPTDSKYEDVKKILAPYVKNQDKIDWVASKREYDTNVKAGKFLLKKGMSSFSIVRALRLNVPVKLAFNNQEKVQDLFVRLASQIEPDTTKLKEIFTNDTFLQENGLNKDNVMSFFIPNSYEFYWNISPEELSEKLTKEYKRFWNDGRLANAKALNLTPAQVYTLASIVHKETAKADERPKVAGVYLNRLNKNMPLQADPTVIYALKQKSNNWDLVVKRVMHNDLMTSSPYNTYRNTGLPPGPIFMPDVSAIDAVLSPEKHNYLYFCASVERFGYHEFATDYSEHLKVAAKYADWVAKQNYKR</sequence>
<dbReference type="InterPro" id="IPR003770">
    <property type="entry name" value="MLTG-like"/>
</dbReference>
<evidence type="ECO:0000313" key="8">
    <source>
        <dbReference type="EMBL" id="SEI57924.1"/>
    </source>
</evidence>
<protein>
    <recommendedName>
        <fullName evidence="7">Endolytic murein transglycosylase</fullName>
        <ecNumber evidence="7">4.2.2.29</ecNumber>
    </recommendedName>
    <alternativeName>
        <fullName evidence="7">Peptidoglycan lytic transglycosylase</fullName>
    </alternativeName>
    <alternativeName>
        <fullName evidence="7">Peptidoglycan polymerization terminase</fullName>
    </alternativeName>
</protein>
<comment type="catalytic activity">
    <reaction evidence="7">
        <text>a peptidoglycan chain = a peptidoglycan chain with N-acetyl-1,6-anhydromuramyl-[peptide] at the reducing end + a peptidoglycan chain with N-acetylglucosamine at the non-reducing end.</text>
        <dbReference type="EC" id="4.2.2.29"/>
    </reaction>
</comment>
<keyword evidence="3 7" id="KW-1133">Transmembrane helix</keyword>
<feature type="transmembrane region" description="Helical" evidence="7">
    <location>
        <begin position="6"/>
        <end position="27"/>
    </location>
</feature>
<evidence type="ECO:0000256" key="1">
    <source>
        <dbReference type="ARBA" id="ARBA00022475"/>
    </source>
</evidence>
<dbReference type="NCBIfam" id="TIGR00247">
    <property type="entry name" value="endolytic transglycosylase MltG"/>
    <property type="match status" value="1"/>
</dbReference>
<accession>A0A1H6RWQ9</accession>
<keyword evidence="5 7" id="KW-0456">Lyase</keyword>
<proteinExistence type="inferred from homology"/>
<keyword evidence="1 7" id="KW-1003">Cell membrane</keyword>
<evidence type="ECO:0000256" key="4">
    <source>
        <dbReference type="ARBA" id="ARBA00023136"/>
    </source>
</evidence>
<evidence type="ECO:0000256" key="3">
    <source>
        <dbReference type="ARBA" id="ARBA00022989"/>
    </source>
</evidence>
<comment type="function">
    <text evidence="7">Functions as a peptidoglycan terminase that cleaves nascent peptidoglycan strands endolytically to terminate their elongation.</text>
</comment>
<evidence type="ECO:0000313" key="9">
    <source>
        <dbReference type="Proteomes" id="UP000199702"/>
    </source>
</evidence>
<comment type="similarity">
    <text evidence="7">Belongs to the transglycosylase MltG family.</text>
</comment>
<dbReference type="EMBL" id="FNYA01000002">
    <property type="protein sequence ID" value="SEI57924.1"/>
    <property type="molecule type" value="Genomic_DNA"/>
</dbReference>
<dbReference type="GO" id="GO:0008932">
    <property type="term" value="F:lytic endotransglycosylase activity"/>
    <property type="evidence" value="ECO:0007669"/>
    <property type="project" value="UniProtKB-UniRule"/>
</dbReference>
<comment type="subcellular location">
    <subcellularLocation>
        <location evidence="7">Cell membrane</location>
        <topology evidence="7">Single-pass membrane protein</topology>
    </subcellularLocation>
</comment>
<keyword evidence="2 7" id="KW-0812">Transmembrane</keyword>
<dbReference type="PANTHER" id="PTHR30518">
    <property type="entry name" value="ENDOLYTIC MUREIN TRANSGLYCOSYLASE"/>
    <property type="match status" value="1"/>
</dbReference>